<keyword evidence="9" id="KW-1185">Reference proteome</keyword>
<reference evidence="8 9" key="1">
    <citation type="submission" date="2021-03" db="EMBL/GenBank/DDBJ databases">
        <title>Aliifodinibius sp. nov., a new bacterium isolated from saline soil.</title>
        <authorList>
            <person name="Galisteo C."/>
            <person name="De La Haba R."/>
            <person name="Sanchez-Porro C."/>
            <person name="Ventosa A."/>
        </authorList>
    </citation>
    <scope>NUCLEOTIDE SEQUENCE [LARGE SCALE GENOMIC DNA]</scope>
    <source>
        <strain evidence="8 9">1BSP15-2V2</strain>
    </source>
</reference>
<feature type="signal peptide" evidence="6">
    <location>
        <begin position="1"/>
        <end position="19"/>
    </location>
</feature>
<evidence type="ECO:0000256" key="2">
    <source>
        <dbReference type="ARBA" id="ARBA00006275"/>
    </source>
</evidence>
<dbReference type="EMBL" id="JAGGJA010000008">
    <property type="protein sequence ID" value="MCW9707797.1"/>
    <property type="molecule type" value="Genomic_DNA"/>
</dbReference>
<dbReference type="PROSITE" id="PS51257">
    <property type="entry name" value="PROKAR_LIPOPROTEIN"/>
    <property type="match status" value="1"/>
</dbReference>
<comment type="caution">
    <text evidence="8">The sequence shown here is derived from an EMBL/GenBank/DDBJ whole genome shotgun (WGS) entry which is preliminary data.</text>
</comment>
<proteinExistence type="inferred from homology"/>
<dbReference type="RefSeq" id="WP_265766587.1">
    <property type="nucleotide sequence ID" value="NZ_JAGGJA010000008.1"/>
</dbReference>
<evidence type="ECO:0000256" key="5">
    <source>
        <dbReference type="ARBA" id="ARBA00023237"/>
    </source>
</evidence>
<evidence type="ECO:0000256" key="4">
    <source>
        <dbReference type="ARBA" id="ARBA00023136"/>
    </source>
</evidence>
<protein>
    <submittedName>
        <fullName evidence="8">RagB/SusD family nutrient uptake outer membrane protein</fullName>
    </submittedName>
</protein>
<dbReference type="Proteomes" id="UP001207918">
    <property type="component" value="Unassembled WGS sequence"/>
</dbReference>
<keyword evidence="4" id="KW-0472">Membrane</keyword>
<dbReference type="SUPFAM" id="SSF48452">
    <property type="entry name" value="TPR-like"/>
    <property type="match status" value="1"/>
</dbReference>
<comment type="similarity">
    <text evidence="2">Belongs to the SusD family.</text>
</comment>
<evidence type="ECO:0000256" key="6">
    <source>
        <dbReference type="SAM" id="SignalP"/>
    </source>
</evidence>
<dbReference type="Gene3D" id="1.25.40.390">
    <property type="match status" value="1"/>
</dbReference>
<keyword evidence="5" id="KW-0998">Cell outer membrane</keyword>
<feature type="chain" id="PRO_5047176153" evidence="6">
    <location>
        <begin position="20"/>
        <end position="533"/>
    </location>
</feature>
<accession>A0ABT3PPM3</accession>
<organism evidence="8 9">
    <name type="scientific">Fodinibius salsisoli</name>
    <dbReference type="NCBI Taxonomy" id="2820877"/>
    <lineage>
        <taxon>Bacteria</taxon>
        <taxon>Pseudomonadati</taxon>
        <taxon>Balneolota</taxon>
        <taxon>Balneolia</taxon>
        <taxon>Balneolales</taxon>
        <taxon>Balneolaceae</taxon>
        <taxon>Fodinibius</taxon>
    </lineage>
</organism>
<sequence>MKKLLFVIVLVSISFTSCKDFLDKTDPTATQFTEFFNDENDLNRVVYSSYLDVFTNPGDRRLLFYMKDGRSDNAYSRNTGDHHQLIGNGNFNSNSRIFEYYYTIRMKHIGRINTYLANIDEPYVEDEATRTKYENVLKGLRVWHYFILTMQWGDVPFVLEPATLEEATAAPTPKEQILDTLFMQAEEIASSLPSDEYTTDKYMFNQYSFKALTMRYALYNERYELAAQLAKEIMDSGNYELHPNYGDLFQYEAASNNNEFILWQDRASFGNRDTWSFNHLGPHYRTSQGDSWLVPLKSLVDSYWTLDGYKIGNCPEHTREEHELNPHLHRDPRYEASIMGHGDVFYEDTIDVYNENSPMFYEKERASASGYWFKKFVSEADAFKSGGNFEYGLIRYAEVLLTYAEAKIMLNDIDALAKKSINRVRKRAGLDMTEADVTLPRYSSYTQEQWIDLIRNERRIEFAAEGQRYNDIIRWGIAEEVLNQPALGHTRKVNGEVETLHIEERSFEPHNYVWPFHESSIKVNPNLEQNPGY</sequence>
<keyword evidence="3 6" id="KW-0732">Signal</keyword>
<name>A0ABT3PPM3_9BACT</name>
<evidence type="ECO:0000256" key="1">
    <source>
        <dbReference type="ARBA" id="ARBA00004442"/>
    </source>
</evidence>
<dbReference type="Pfam" id="PF07980">
    <property type="entry name" value="SusD_RagB"/>
    <property type="match status" value="1"/>
</dbReference>
<evidence type="ECO:0000256" key="3">
    <source>
        <dbReference type="ARBA" id="ARBA00022729"/>
    </source>
</evidence>
<dbReference type="InterPro" id="IPR011990">
    <property type="entry name" value="TPR-like_helical_dom_sf"/>
</dbReference>
<comment type="subcellular location">
    <subcellularLocation>
        <location evidence="1">Cell outer membrane</location>
    </subcellularLocation>
</comment>
<dbReference type="InterPro" id="IPR012944">
    <property type="entry name" value="SusD_RagB_dom"/>
</dbReference>
<gene>
    <name evidence="8" type="ORF">J6I44_13090</name>
</gene>
<feature type="domain" description="RagB/SusD" evidence="7">
    <location>
        <begin position="267"/>
        <end position="533"/>
    </location>
</feature>
<evidence type="ECO:0000259" key="7">
    <source>
        <dbReference type="Pfam" id="PF07980"/>
    </source>
</evidence>
<evidence type="ECO:0000313" key="9">
    <source>
        <dbReference type="Proteomes" id="UP001207918"/>
    </source>
</evidence>
<evidence type="ECO:0000313" key="8">
    <source>
        <dbReference type="EMBL" id="MCW9707797.1"/>
    </source>
</evidence>